<keyword evidence="3" id="KW-1185">Reference proteome</keyword>
<proteinExistence type="predicted"/>
<protein>
    <submittedName>
        <fullName evidence="2">Uncharacterized protein</fullName>
    </submittedName>
</protein>
<dbReference type="AlphaFoldDB" id="A0A550CRL6"/>
<evidence type="ECO:0000313" key="3">
    <source>
        <dbReference type="Proteomes" id="UP000320762"/>
    </source>
</evidence>
<accession>A0A550CRL6</accession>
<feature type="compositionally biased region" description="Acidic residues" evidence="1">
    <location>
        <begin position="251"/>
        <end position="261"/>
    </location>
</feature>
<dbReference type="Proteomes" id="UP000320762">
    <property type="component" value="Unassembled WGS sequence"/>
</dbReference>
<evidence type="ECO:0000313" key="2">
    <source>
        <dbReference type="EMBL" id="TRM67431.1"/>
    </source>
</evidence>
<name>A0A550CRL6_9AGAR</name>
<dbReference type="EMBL" id="VDMD01000002">
    <property type="protein sequence ID" value="TRM67431.1"/>
    <property type="molecule type" value="Genomic_DNA"/>
</dbReference>
<reference evidence="2 3" key="1">
    <citation type="journal article" date="2019" name="New Phytol.">
        <title>Comparative genomics reveals unique wood-decay strategies and fruiting body development in the Schizophyllaceae.</title>
        <authorList>
            <person name="Almasi E."/>
            <person name="Sahu N."/>
            <person name="Krizsan K."/>
            <person name="Balint B."/>
            <person name="Kovacs G.M."/>
            <person name="Kiss B."/>
            <person name="Cseklye J."/>
            <person name="Drula E."/>
            <person name="Henrissat B."/>
            <person name="Nagy I."/>
            <person name="Chovatia M."/>
            <person name="Adam C."/>
            <person name="LaButti K."/>
            <person name="Lipzen A."/>
            <person name="Riley R."/>
            <person name="Grigoriev I.V."/>
            <person name="Nagy L.G."/>
        </authorList>
    </citation>
    <scope>NUCLEOTIDE SEQUENCE [LARGE SCALE GENOMIC DNA]</scope>
    <source>
        <strain evidence="2 3">NL-1724</strain>
    </source>
</reference>
<organism evidence="2 3">
    <name type="scientific">Schizophyllum amplum</name>
    <dbReference type="NCBI Taxonomy" id="97359"/>
    <lineage>
        <taxon>Eukaryota</taxon>
        <taxon>Fungi</taxon>
        <taxon>Dikarya</taxon>
        <taxon>Basidiomycota</taxon>
        <taxon>Agaricomycotina</taxon>
        <taxon>Agaricomycetes</taxon>
        <taxon>Agaricomycetidae</taxon>
        <taxon>Agaricales</taxon>
        <taxon>Schizophyllaceae</taxon>
        <taxon>Schizophyllum</taxon>
    </lineage>
</organism>
<comment type="caution">
    <text evidence="2">The sequence shown here is derived from an EMBL/GenBank/DDBJ whole genome shotgun (WGS) entry which is preliminary data.</text>
</comment>
<evidence type="ECO:0000256" key="1">
    <source>
        <dbReference type="SAM" id="MobiDB-lite"/>
    </source>
</evidence>
<feature type="region of interest" description="Disordered" evidence="1">
    <location>
        <begin position="241"/>
        <end position="274"/>
    </location>
</feature>
<sequence>MARHPNFQYPLEPQLRAIYEHPYATGACRAFCKYAEIDRDHWDEYMYGRGSHIQGIAEPSCDSLQVPSILQDTPFIIRPPLCCGRDDCDICTPTLLVGGMFGSWTAPIGDPPSIQQPFPPTSILETPSSTVDSGCKADSNVHRPIAEANVPYPSLGVAKHVDALQQDGAVQPDDKVNDILLLQFDKFVRVMRWLEEVESTPELPVDNQPTIPAMKEEHEFDQELVNFAGYEGLYTLDSVDDASTERSNSDPGDESTNEDGATEAHPLDPEPEPFNMITRYPPRPMYFVLWQPSTPEPTLAVAGYPLC</sequence>
<gene>
    <name evidence="2" type="ORF">BD626DRAFT_478777</name>
</gene>